<dbReference type="OrthoDB" id="581709at2"/>
<dbReference type="eggNOG" id="COG1136">
    <property type="taxonomic scope" value="Bacteria"/>
</dbReference>
<evidence type="ECO:0000256" key="3">
    <source>
        <dbReference type="ARBA" id="ARBA00022741"/>
    </source>
</evidence>
<dbReference type="STRING" id="1349767.GJA_3215"/>
<dbReference type="RefSeq" id="WP_038493511.1">
    <property type="nucleotide sequence ID" value="NZ_BCTH01000027.1"/>
</dbReference>
<keyword evidence="1" id="KW-0813">Transport</keyword>
<dbReference type="Proteomes" id="UP000027604">
    <property type="component" value="Chromosome I"/>
</dbReference>
<reference evidence="6 7" key="1">
    <citation type="journal article" date="2015" name="Genome Announc.">
        <title>Genome Sequence of Mushroom Soft-Rot Pathogen Janthinobacterium agaricidamnosum.</title>
        <authorList>
            <person name="Graupner K."/>
            <person name="Lackner G."/>
            <person name="Hertweck C."/>
        </authorList>
    </citation>
    <scope>NUCLEOTIDE SEQUENCE [LARGE SCALE GENOMIC DNA]</scope>
    <source>
        <strain evidence="7">NBRC 102515 / DSM 9628</strain>
    </source>
</reference>
<dbReference type="GO" id="GO:0005524">
    <property type="term" value="F:ATP binding"/>
    <property type="evidence" value="ECO:0007669"/>
    <property type="project" value="UniProtKB-KW"/>
</dbReference>
<feature type="domain" description="ABC transporter" evidence="5">
    <location>
        <begin position="2"/>
        <end position="233"/>
    </location>
</feature>
<dbReference type="InterPro" id="IPR017911">
    <property type="entry name" value="MacB-like_ATP-bd"/>
</dbReference>
<evidence type="ECO:0000256" key="4">
    <source>
        <dbReference type="ARBA" id="ARBA00022840"/>
    </source>
</evidence>
<protein>
    <submittedName>
        <fullName evidence="6">ABC transporter family protein</fullName>
    </submittedName>
</protein>
<dbReference type="PROSITE" id="PS50893">
    <property type="entry name" value="ABC_TRANSPORTER_2"/>
    <property type="match status" value="1"/>
</dbReference>
<name>W0V891_9BURK</name>
<evidence type="ECO:0000313" key="7">
    <source>
        <dbReference type="Proteomes" id="UP000027604"/>
    </source>
</evidence>
<keyword evidence="2" id="KW-1003">Cell membrane</keyword>
<evidence type="ECO:0000256" key="2">
    <source>
        <dbReference type="ARBA" id="ARBA00022475"/>
    </source>
</evidence>
<dbReference type="EMBL" id="HG322949">
    <property type="protein sequence ID" value="CDG83835.1"/>
    <property type="molecule type" value="Genomic_DNA"/>
</dbReference>
<keyword evidence="3" id="KW-0547">Nucleotide-binding</keyword>
<dbReference type="GO" id="GO:0022857">
    <property type="term" value="F:transmembrane transporter activity"/>
    <property type="evidence" value="ECO:0007669"/>
    <property type="project" value="TreeGrafter"/>
</dbReference>
<dbReference type="GO" id="GO:0005886">
    <property type="term" value="C:plasma membrane"/>
    <property type="evidence" value="ECO:0007669"/>
    <property type="project" value="TreeGrafter"/>
</dbReference>
<dbReference type="CDD" id="cd03255">
    <property type="entry name" value="ABC_MJ0796_LolCDE_FtsE"/>
    <property type="match status" value="1"/>
</dbReference>
<dbReference type="InterPro" id="IPR027417">
    <property type="entry name" value="P-loop_NTPase"/>
</dbReference>
<dbReference type="PROSITE" id="PS00211">
    <property type="entry name" value="ABC_TRANSPORTER_1"/>
    <property type="match status" value="1"/>
</dbReference>
<dbReference type="KEGG" id="jag:GJA_3215"/>
<dbReference type="InterPro" id="IPR017871">
    <property type="entry name" value="ABC_transporter-like_CS"/>
</dbReference>
<evidence type="ECO:0000313" key="6">
    <source>
        <dbReference type="EMBL" id="CDG83835.1"/>
    </source>
</evidence>
<dbReference type="SUPFAM" id="SSF52540">
    <property type="entry name" value="P-loop containing nucleoside triphosphate hydrolases"/>
    <property type="match status" value="1"/>
</dbReference>
<keyword evidence="4" id="KW-0067">ATP-binding</keyword>
<dbReference type="PANTHER" id="PTHR24220:SF659">
    <property type="entry name" value="TRANSPORTER, PUTATIVE-RELATED"/>
    <property type="match status" value="1"/>
</dbReference>
<dbReference type="PATRIC" id="fig|1349767.4.peg.5005"/>
<dbReference type="AlphaFoldDB" id="W0V891"/>
<organism evidence="6 7">
    <name type="scientific">Janthinobacterium agaricidamnosum NBRC 102515 = DSM 9628</name>
    <dbReference type="NCBI Taxonomy" id="1349767"/>
    <lineage>
        <taxon>Bacteria</taxon>
        <taxon>Pseudomonadati</taxon>
        <taxon>Pseudomonadota</taxon>
        <taxon>Betaproteobacteria</taxon>
        <taxon>Burkholderiales</taxon>
        <taxon>Oxalobacteraceae</taxon>
        <taxon>Janthinobacterium</taxon>
    </lineage>
</organism>
<dbReference type="PANTHER" id="PTHR24220">
    <property type="entry name" value="IMPORT ATP-BINDING PROTEIN"/>
    <property type="match status" value="1"/>
</dbReference>
<dbReference type="InterPro" id="IPR003593">
    <property type="entry name" value="AAA+_ATPase"/>
</dbReference>
<dbReference type="InterPro" id="IPR015854">
    <property type="entry name" value="ABC_transpr_LolD-like"/>
</dbReference>
<dbReference type="Gene3D" id="3.40.50.300">
    <property type="entry name" value="P-loop containing nucleotide triphosphate hydrolases"/>
    <property type="match status" value="1"/>
</dbReference>
<proteinExistence type="predicted"/>
<sequence>MLELRHLSKSYASGRPVLANLSCRFKAGEFIAIMGDSGVGKSTLLNLIAGLDAPDAGPETSPILIDGIAMSGLDDAAATRLRRARMGFIFQAFHVLPHLTLLQNVALPLLLNGLPQERAEKMLEAVGLKGRGGDFPHQLSGGEMQRVAIARALVHKPALVLADEPTGNLDPDTAQGILALLRNEIKANGSCAIMVTHSHAAAEMADRTMVLTKSGLQNTTDVNQIGQTNVIFN</sequence>
<evidence type="ECO:0000259" key="5">
    <source>
        <dbReference type="PROSITE" id="PS50893"/>
    </source>
</evidence>
<dbReference type="SMART" id="SM00382">
    <property type="entry name" value="AAA"/>
    <property type="match status" value="1"/>
</dbReference>
<dbReference type="GO" id="GO:0016887">
    <property type="term" value="F:ATP hydrolysis activity"/>
    <property type="evidence" value="ECO:0007669"/>
    <property type="project" value="InterPro"/>
</dbReference>
<gene>
    <name evidence="6" type="ORF">GJA_3215</name>
</gene>
<keyword evidence="7" id="KW-1185">Reference proteome</keyword>
<evidence type="ECO:0000256" key="1">
    <source>
        <dbReference type="ARBA" id="ARBA00022448"/>
    </source>
</evidence>
<accession>W0V891</accession>
<dbReference type="InterPro" id="IPR003439">
    <property type="entry name" value="ABC_transporter-like_ATP-bd"/>
</dbReference>
<dbReference type="Pfam" id="PF00005">
    <property type="entry name" value="ABC_tran"/>
    <property type="match status" value="1"/>
</dbReference>
<dbReference type="HOGENOM" id="CLU_000604_1_22_4"/>
<keyword evidence="2" id="KW-0472">Membrane</keyword>